<organism evidence="2 3">
    <name type="scientific">Vibrio hangzhouensis</name>
    <dbReference type="NCBI Taxonomy" id="462991"/>
    <lineage>
        <taxon>Bacteria</taxon>
        <taxon>Pseudomonadati</taxon>
        <taxon>Pseudomonadota</taxon>
        <taxon>Gammaproteobacteria</taxon>
        <taxon>Vibrionales</taxon>
        <taxon>Vibrionaceae</taxon>
        <taxon>Vibrio</taxon>
    </lineage>
</organism>
<evidence type="ECO:0000313" key="2">
    <source>
        <dbReference type="EMBL" id="SEF63198.1"/>
    </source>
</evidence>
<keyword evidence="3" id="KW-1185">Reference proteome</keyword>
<protein>
    <submittedName>
        <fullName evidence="2">Anti-sigma factor ChrR, cupin superfamily</fullName>
    </submittedName>
</protein>
<sequence length="217" mass="24481">MLNMDFSQRIVIDTEQMTWIASPESGVNRKPLEREAAESGHVTSIVEYLPGASFHRHTHPLGEEILVLQGVFSDEHGDYPAGTYIRNPPGSAHAPFSEQGCIILVKLNQFDPEDLTPVCIDTNVATWQPSIGQMEILPLHHFKNERVVLIRWTGEDSYHSHGHFGGEEIFVLEGTLIDEMGEYPKGTWTRNPHESHHQPYVNGPTTIWFKSGHLPIK</sequence>
<dbReference type="OrthoDB" id="9801227at2"/>
<dbReference type="Pfam" id="PF12973">
    <property type="entry name" value="Cupin_7"/>
    <property type="match status" value="2"/>
</dbReference>
<dbReference type="EMBL" id="FNVG01000002">
    <property type="protein sequence ID" value="SEF63198.1"/>
    <property type="molecule type" value="Genomic_DNA"/>
</dbReference>
<dbReference type="InterPro" id="IPR025979">
    <property type="entry name" value="ChrR-like_cupin_dom"/>
</dbReference>
<dbReference type="InterPro" id="IPR011051">
    <property type="entry name" value="RmlC_Cupin_sf"/>
</dbReference>
<accession>A0A1H5TLV0</accession>
<dbReference type="SUPFAM" id="SSF51182">
    <property type="entry name" value="RmlC-like cupins"/>
    <property type="match status" value="2"/>
</dbReference>
<dbReference type="AlphaFoldDB" id="A0A1H5TLV0"/>
<dbReference type="Gene3D" id="2.60.120.10">
    <property type="entry name" value="Jelly Rolls"/>
    <property type="match status" value="1"/>
</dbReference>
<feature type="domain" description="ChrR-like cupin" evidence="1">
    <location>
        <begin position="118"/>
        <end position="214"/>
    </location>
</feature>
<name>A0A1H5TLV0_9VIBR</name>
<dbReference type="Proteomes" id="UP000236721">
    <property type="component" value="Unassembled WGS sequence"/>
</dbReference>
<dbReference type="InterPro" id="IPR014710">
    <property type="entry name" value="RmlC-like_jellyroll"/>
</dbReference>
<reference evidence="3" key="1">
    <citation type="submission" date="2016-10" db="EMBL/GenBank/DDBJ databases">
        <authorList>
            <person name="Varghese N."/>
            <person name="Submissions S."/>
        </authorList>
    </citation>
    <scope>NUCLEOTIDE SEQUENCE [LARGE SCALE GENOMIC DNA]</scope>
    <source>
        <strain evidence="3">CGMCC 1.7062</strain>
    </source>
</reference>
<evidence type="ECO:0000313" key="3">
    <source>
        <dbReference type="Proteomes" id="UP000236721"/>
    </source>
</evidence>
<dbReference type="RefSeq" id="WP_103878893.1">
    <property type="nucleotide sequence ID" value="NZ_FNVG01000002.1"/>
</dbReference>
<feature type="domain" description="ChrR-like cupin" evidence="1">
    <location>
        <begin position="8"/>
        <end position="110"/>
    </location>
</feature>
<gene>
    <name evidence="2" type="ORF">SAMN04488244_102293</name>
</gene>
<evidence type="ECO:0000259" key="1">
    <source>
        <dbReference type="Pfam" id="PF12973"/>
    </source>
</evidence>
<proteinExistence type="predicted"/>
<dbReference type="CDD" id="cd20303">
    <property type="entry name" value="cupin_ChrR_1"/>
    <property type="match status" value="2"/>
</dbReference>